<evidence type="ECO:0000256" key="1">
    <source>
        <dbReference type="SAM" id="MobiDB-lite"/>
    </source>
</evidence>
<comment type="caution">
    <text evidence="2">The sequence shown here is derived from an EMBL/GenBank/DDBJ whole genome shotgun (WGS) entry which is preliminary data.</text>
</comment>
<accession>A0ABQ7AMI7</accession>
<gene>
    <name evidence="2" type="ORF">DY000_02054088</name>
</gene>
<name>A0ABQ7AMI7_BRACR</name>
<keyword evidence="3" id="KW-1185">Reference proteome</keyword>
<feature type="compositionally biased region" description="Basic and acidic residues" evidence="1">
    <location>
        <begin position="9"/>
        <end position="30"/>
    </location>
</feature>
<reference evidence="2 3" key="1">
    <citation type="journal article" date="2020" name="BMC Genomics">
        <title>Intraspecific diversification of the crop wild relative Brassica cretica Lam. using demographic model selection.</title>
        <authorList>
            <person name="Kioukis A."/>
            <person name="Michalopoulou V.A."/>
            <person name="Briers L."/>
            <person name="Pirintsos S."/>
            <person name="Studholme D.J."/>
            <person name="Pavlidis P."/>
            <person name="Sarris P.F."/>
        </authorList>
    </citation>
    <scope>NUCLEOTIDE SEQUENCE [LARGE SCALE GENOMIC DNA]</scope>
    <source>
        <strain evidence="3">cv. PFS-1207/04</strain>
    </source>
</reference>
<evidence type="ECO:0000313" key="3">
    <source>
        <dbReference type="Proteomes" id="UP000266723"/>
    </source>
</evidence>
<feature type="region of interest" description="Disordered" evidence="1">
    <location>
        <begin position="1"/>
        <end position="45"/>
    </location>
</feature>
<feature type="region of interest" description="Disordered" evidence="1">
    <location>
        <begin position="106"/>
        <end position="144"/>
    </location>
</feature>
<protein>
    <recommendedName>
        <fullName evidence="4">Ribosome biogenesis protein NOP53</fullName>
    </recommendedName>
</protein>
<dbReference type="EMBL" id="QGKV02002055">
    <property type="protein sequence ID" value="KAF3498937.1"/>
    <property type="molecule type" value="Genomic_DNA"/>
</dbReference>
<evidence type="ECO:0000313" key="2">
    <source>
        <dbReference type="EMBL" id="KAF3498937.1"/>
    </source>
</evidence>
<evidence type="ECO:0008006" key="4">
    <source>
        <dbReference type="Google" id="ProtNLM"/>
    </source>
</evidence>
<dbReference type="Proteomes" id="UP000266723">
    <property type="component" value="Unassembled WGS sequence"/>
</dbReference>
<proteinExistence type="predicted"/>
<organism evidence="2 3">
    <name type="scientific">Brassica cretica</name>
    <name type="common">Mustard</name>
    <dbReference type="NCBI Taxonomy" id="69181"/>
    <lineage>
        <taxon>Eukaryota</taxon>
        <taxon>Viridiplantae</taxon>
        <taxon>Streptophyta</taxon>
        <taxon>Embryophyta</taxon>
        <taxon>Tracheophyta</taxon>
        <taxon>Spermatophyta</taxon>
        <taxon>Magnoliopsida</taxon>
        <taxon>eudicotyledons</taxon>
        <taxon>Gunneridae</taxon>
        <taxon>Pentapetalae</taxon>
        <taxon>rosids</taxon>
        <taxon>malvids</taxon>
        <taxon>Brassicales</taxon>
        <taxon>Brassicaceae</taxon>
        <taxon>Brassiceae</taxon>
        <taxon>Brassica</taxon>
    </lineage>
</organism>
<feature type="compositionally biased region" description="Basic and acidic residues" evidence="1">
    <location>
        <begin position="106"/>
        <end position="133"/>
    </location>
</feature>
<sequence length="237" mass="27206">MVKTKQIAKRGESSKSKKNAESESSRRELSDGDSDQTLPRNDLPPHHLFQRLLKNSIRSTLLKKRLHRRKAINIKEPLLTEKMRLKESLQHRVEEIPLSIVVADKEVDPSEEKNQSEAESESAQKVEESDKNEGVVSVGSSSEDISIKEGRKKRVLNDWGYIHQRSQRRVPQAHRLNLTHFLQPEDAAKSPFLAQGRLKKSSEPNADLLSGVTKKRYDQFLKRKVIDERLVDMVETD</sequence>